<name>A0A069E0Q2_9PROT</name>
<dbReference type="RefSeq" id="WP_035573120.1">
    <property type="nucleotide sequence ID" value="NZ_ARYH01000003.1"/>
</dbReference>
<accession>A0A069E0Q2</accession>
<gene>
    <name evidence="1" type="ORF">HAD_14717</name>
</gene>
<dbReference type="Proteomes" id="UP000027446">
    <property type="component" value="Unassembled WGS sequence"/>
</dbReference>
<dbReference type="STRING" id="1280949.HAD_14717"/>
<proteinExistence type="predicted"/>
<dbReference type="OrthoDB" id="117988at2"/>
<dbReference type="EMBL" id="ARYH01000003">
    <property type="protein sequence ID" value="KCZ82949.1"/>
    <property type="molecule type" value="Genomic_DNA"/>
</dbReference>
<dbReference type="eggNOG" id="ENOG5032RQY">
    <property type="taxonomic scope" value="Bacteria"/>
</dbReference>
<dbReference type="PATRIC" id="fig|1280949.3.peg.2983"/>
<sequence>MHFETDAEIAALLDGFRSRTLPKEKWTHAAHWAAALGLIAEDAAAAHRDMPGMIRAYNESVGGRNTDTEGYHETITIASLKAAEHALGAAPEGTPLHAVLSDLLAGPCGKPDWILDYWRRETLFSVKARREWVAPDIRALPFGA</sequence>
<evidence type="ECO:0000313" key="2">
    <source>
        <dbReference type="Proteomes" id="UP000027446"/>
    </source>
</evidence>
<evidence type="ECO:0000313" key="1">
    <source>
        <dbReference type="EMBL" id="KCZ82949.1"/>
    </source>
</evidence>
<protein>
    <submittedName>
        <fullName evidence="1">Uncharacterized protein</fullName>
    </submittedName>
</protein>
<dbReference type="AlphaFoldDB" id="A0A069E0Q2"/>
<comment type="caution">
    <text evidence="1">The sequence shown here is derived from an EMBL/GenBank/DDBJ whole genome shotgun (WGS) entry which is preliminary data.</text>
</comment>
<keyword evidence="2" id="KW-1185">Reference proteome</keyword>
<organism evidence="1 2">
    <name type="scientific">Hyphomonas adhaerens MHS-3</name>
    <dbReference type="NCBI Taxonomy" id="1280949"/>
    <lineage>
        <taxon>Bacteria</taxon>
        <taxon>Pseudomonadati</taxon>
        <taxon>Pseudomonadota</taxon>
        <taxon>Alphaproteobacteria</taxon>
        <taxon>Hyphomonadales</taxon>
        <taxon>Hyphomonadaceae</taxon>
        <taxon>Hyphomonas</taxon>
    </lineage>
</organism>
<reference evidence="1 2" key="1">
    <citation type="journal article" date="2014" name="Antonie Van Leeuwenhoek">
        <title>Hyphomonas beringensis sp. nov. and Hyphomonas chukchiensis sp. nov., isolated from surface seawater of the Bering Sea and Chukchi Sea.</title>
        <authorList>
            <person name="Li C."/>
            <person name="Lai Q."/>
            <person name="Li G."/>
            <person name="Dong C."/>
            <person name="Wang J."/>
            <person name="Liao Y."/>
            <person name="Shao Z."/>
        </authorList>
    </citation>
    <scope>NUCLEOTIDE SEQUENCE [LARGE SCALE GENOMIC DNA]</scope>
    <source>
        <strain evidence="1 2">MHS-3</strain>
    </source>
</reference>